<gene>
    <name evidence="3" type="ORF">TWF694_001274</name>
</gene>
<dbReference type="Proteomes" id="UP001365542">
    <property type="component" value="Unassembled WGS sequence"/>
</dbReference>
<comment type="caution">
    <text evidence="3">The sequence shown here is derived from an EMBL/GenBank/DDBJ whole genome shotgun (WGS) entry which is preliminary data.</text>
</comment>
<dbReference type="PANTHER" id="PTHR20923:SF1">
    <property type="entry name" value="G PATCH DOMAIN AND ANKYRIN REPEAT-CONTAINING PROTEIN 1"/>
    <property type="match status" value="1"/>
</dbReference>
<evidence type="ECO:0000313" key="4">
    <source>
        <dbReference type="Proteomes" id="UP001365542"/>
    </source>
</evidence>
<dbReference type="SMART" id="SM00443">
    <property type="entry name" value="G_patch"/>
    <property type="match status" value="1"/>
</dbReference>
<dbReference type="InterPro" id="IPR000467">
    <property type="entry name" value="G_patch_dom"/>
</dbReference>
<feature type="region of interest" description="Disordered" evidence="1">
    <location>
        <begin position="1"/>
        <end position="62"/>
    </location>
</feature>
<reference evidence="3 4" key="1">
    <citation type="submission" date="2019-10" db="EMBL/GenBank/DDBJ databases">
        <authorList>
            <person name="Palmer J.M."/>
        </authorList>
    </citation>
    <scope>NUCLEOTIDE SEQUENCE [LARGE SCALE GENOMIC DNA]</scope>
    <source>
        <strain evidence="3 4">TWF694</strain>
    </source>
</reference>
<accession>A0AAV9XSL9</accession>
<dbReference type="EMBL" id="JAVHJO010000001">
    <property type="protein sequence ID" value="KAK6544586.1"/>
    <property type="molecule type" value="Genomic_DNA"/>
</dbReference>
<dbReference type="AlphaFoldDB" id="A0AAV9XSL9"/>
<evidence type="ECO:0000259" key="2">
    <source>
        <dbReference type="PROSITE" id="PS50174"/>
    </source>
</evidence>
<keyword evidence="4" id="KW-1185">Reference proteome</keyword>
<sequence>MSAEDGNDLAGSVSPDSPHSWRITKPYGTGVKRKQIEFVPASKEDQADGSQETGRNIDPSRGTSVADYYLSLVLPSKAAPDAGNSSELSLPNPEESKRRAENLDPSTETEGYGNTVPPGSAVVEQPLETSAALDQICPTCKARVTNWNSHVRTTAHMASEEHSKTPHHLNRQSEGYKHMVKLGWDPDGDRGLGAEGQGIRFPVKARMKKDNLGIGAIPLSKSIRDNAVNVSESSTKRQRLLTAKEMQRLEQAERAARHDLHDYLRH</sequence>
<dbReference type="InterPro" id="IPR039146">
    <property type="entry name" value="GPANK1"/>
</dbReference>
<dbReference type="GO" id="GO:0003676">
    <property type="term" value="F:nucleic acid binding"/>
    <property type="evidence" value="ECO:0007669"/>
    <property type="project" value="InterPro"/>
</dbReference>
<name>A0AAV9XSL9_9PEZI</name>
<feature type="compositionally biased region" description="Low complexity" evidence="1">
    <location>
        <begin position="84"/>
        <end position="93"/>
    </location>
</feature>
<protein>
    <recommendedName>
        <fullName evidence="2">G-patch domain-containing protein</fullName>
    </recommendedName>
</protein>
<evidence type="ECO:0000256" key="1">
    <source>
        <dbReference type="SAM" id="MobiDB-lite"/>
    </source>
</evidence>
<feature type="region of interest" description="Disordered" evidence="1">
    <location>
        <begin position="77"/>
        <end position="121"/>
    </location>
</feature>
<evidence type="ECO:0000313" key="3">
    <source>
        <dbReference type="EMBL" id="KAK6544586.1"/>
    </source>
</evidence>
<proteinExistence type="predicted"/>
<organism evidence="3 4">
    <name type="scientific">Orbilia ellipsospora</name>
    <dbReference type="NCBI Taxonomy" id="2528407"/>
    <lineage>
        <taxon>Eukaryota</taxon>
        <taxon>Fungi</taxon>
        <taxon>Dikarya</taxon>
        <taxon>Ascomycota</taxon>
        <taxon>Pezizomycotina</taxon>
        <taxon>Orbiliomycetes</taxon>
        <taxon>Orbiliales</taxon>
        <taxon>Orbiliaceae</taxon>
        <taxon>Orbilia</taxon>
    </lineage>
</organism>
<dbReference type="PANTHER" id="PTHR20923">
    <property type="entry name" value="BAT4 PROTEIN-RELATED"/>
    <property type="match status" value="1"/>
</dbReference>
<feature type="domain" description="G-patch" evidence="2">
    <location>
        <begin position="171"/>
        <end position="219"/>
    </location>
</feature>
<dbReference type="Pfam" id="PF01585">
    <property type="entry name" value="G-patch"/>
    <property type="match status" value="1"/>
</dbReference>
<dbReference type="PROSITE" id="PS50174">
    <property type="entry name" value="G_PATCH"/>
    <property type="match status" value="1"/>
</dbReference>